<evidence type="ECO:0008006" key="3">
    <source>
        <dbReference type="Google" id="ProtNLM"/>
    </source>
</evidence>
<evidence type="ECO:0000313" key="1">
    <source>
        <dbReference type="EMBL" id="MDQ0360545.1"/>
    </source>
</evidence>
<dbReference type="RefSeq" id="WP_307406533.1">
    <property type="nucleotide sequence ID" value="NZ_JAUSUR010000002.1"/>
</dbReference>
<reference evidence="1 2" key="1">
    <citation type="submission" date="2023-07" db="EMBL/GenBank/DDBJ databases">
        <title>Genomic Encyclopedia of Type Strains, Phase IV (KMG-IV): sequencing the most valuable type-strain genomes for metagenomic binning, comparative biology and taxonomic classification.</title>
        <authorList>
            <person name="Goeker M."/>
        </authorList>
    </citation>
    <scope>NUCLEOTIDE SEQUENCE [LARGE SCALE GENOMIC DNA]</scope>
    <source>
        <strain evidence="1 2">DSM 16784</strain>
    </source>
</reference>
<evidence type="ECO:0000313" key="2">
    <source>
        <dbReference type="Proteomes" id="UP001230220"/>
    </source>
</evidence>
<comment type="caution">
    <text evidence="1">The sequence shown here is derived from an EMBL/GenBank/DDBJ whole genome shotgun (WGS) entry which is preliminary data.</text>
</comment>
<gene>
    <name evidence="1" type="ORF">J2S15_001290</name>
</gene>
<dbReference type="SUPFAM" id="SSF49785">
    <property type="entry name" value="Galactose-binding domain-like"/>
    <property type="match status" value="1"/>
</dbReference>
<dbReference type="EMBL" id="JAUSUR010000002">
    <property type="protein sequence ID" value="MDQ0360545.1"/>
    <property type="molecule type" value="Genomic_DNA"/>
</dbReference>
<dbReference type="Gene3D" id="2.60.120.260">
    <property type="entry name" value="Galactose-binding domain-like"/>
    <property type="match status" value="1"/>
</dbReference>
<dbReference type="Proteomes" id="UP001230220">
    <property type="component" value="Unassembled WGS sequence"/>
</dbReference>
<accession>A0ABU0E1Y1</accession>
<sequence length="258" mass="29803">MLVMKIINKEGKVKKEASGEDEVKIAYRGEYCSEDQISLMSSIYPQLVEICLDSCLHPCIVWLTKEVKFCIPENLERKRYQEQSFKGVRHLGSARICNFKELKNYRNLALNTHDFIDNDAIFPHASSNVETDNPQFYACNVINGTFSTVNHGSWPHGSWGINKQNDAYLKIDFKRIVTIDKIKLYLRADFPHDSYWQQCSLTFSNGDTMELSLHKTGLAQMFQFSEKKIEWIILENLVKSNDESQYPALSQIEVWGKG</sequence>
<protein>
    <recommendedName>
        <fullName evidence="3">F5/8 type C domain-containing protein</fullName>
    </recommendedName>
</protein>
<keyword evidence="2" id="KW-1185">Reference proteome</keyword>
<proteinExistence type="predicted"/>
<dbReference type="InterPro" id="IPR008979">
    <property type="entry name" value="Galactose-bd-like_sf"/>
</dbReference>
<name>A0ABU0E1Y1_9FIRM</name>
<organism evidence="1 2">
    <name type="scientific">Breznakia pachnodae</name>
    <dbReference type="NCBI Taxonomy" id="265178"/>
    <lineage>
        <taxon>Bacteria</taxon>
        <taxon>Bacillati</taxon>
        <taxon>Bacillota</taxon>
        <taxon>Erysipelotrichia</taxon>
        <taxon>Erysipelotrichales</taxon>
        <taxon>Erysipelotrichaceae</taxon>
        <taxon>Breznakia</taxon>
    </lineage>
</organism>